<accession>A0ACC2XS86</accession>
<reference evidence="1" key="1">
    <citation type="submission" date="2023-04" db="EMBL/GenBank/DDBJ databases">
        <title>Draft Genome sequencing of Naganishia species isolated from polar environments using Oxford Nanopore Technology.</title>
        <authorList>
            <person name="Leo P."/>
            <person name="Venkateswaran K."/>
        </authorList>
    </citation>
    <scope>NUCLEOTIDE SEQUENCE</scope>
    <source>
        <strain evidence="1">DBVPG 5303</strain>
    </source>
</reference>
<dbReference type="EMBL" id="JASBWV010000005">
    <property type="protein sequence ID" value="KAJ9126334.1"/>
    <property type="molecule type" value="Genomic_DNA"/>
</dbReference>
<comment type="caution">
    <text evidence="1">The sequence shown here is derived from an EMBL/GenBank/DDBJ whole genome shotgun (WGS) entry which is preliminary data.</text>
</comment>
<protein>
    <submittedName>
        <fullName evidence="1">Uncharacterized protein</fullName>
    </submittedName>
</protein>
<sequence length="405" mass="44787">MDLLVYDSSSAEEASETSTSSILKRGHSATSTDLPVKRQLPKLPSAFATAPVDDPTEHQGRSRSRRWIEGDWNAHVYLKQYPSPLVKIPAVLREVLNDIIQQARGELLNCGYPYTIHSLYDTSSKETGLAQHPTDKEPDAPPPSTQKELHISLTHPLPLRVHQIPLLLDHIKATVNTSSKTPIKPFHLGLDCRVVKYQNGIVRKNIVQSRGGDPSPSDQPNSPESVADDLLVDPFGVDDADEDGKAKDALDGLGKTGVGKGGRAFLALRVRAGHDKPLKPSQGLIRFDVILLDLQQLEYIQSQIIDPFLRVHHLPTYHSQPEFHTSFAWVLVPIPATGVENDPSKSTKDRQHMGDPFTVQLLHRLQARFADALLKAQPRGGWLVTGISTKIGRTERDFAFAESEL</sequence>
<evidence type="ECO:0000313" key="1">
    <source>
        <dbReference type="EMBL" id="KAJ9126334.1"/>
    </source>
</evidence>
<dbReference type="Proteomes" id="UP001234202">
    <property type="component" value="Unassembled WGS sequence"/>
</dbReference>
<organism evidence="1 2">
    <name type="scientific">Naganishia onofrii</name>
    <dbReference type="NCBI Taxonomy" id="1851511"/>
    <lineage>
        <taxon>Eukaryota</taxon>
        <taxon>Fungi</taxon>
        <taxon>Dikarya</taxon>
        <taxon>Basidiomycota</taxon>
        <taxon>Agaricomycotina</taxon>
        <taxon>Tremellomycetes</taxon>
        <taxon>Filobasidiales</taxon>
        <taxon>Filobasidiaceae</taxon>
        <taxon>Naganishia</taxon>
    </lineage>
</organism>
<gene>
    <name evidence="1" type="ORF">QFC24_002067</name>
</gene>
<proteinExistence type="predicted"/>
<keyword evidence="2" id="KW-1185">Reference proteome</keyword>
<evidence type="ECO:0000313" key="2">
    <source>
        <dbReference type="Proteomes" id="UP001234202"/>
    </source>
</evidence>
<name>A0ACC2XS86_9TREE</name>